<gene>
    <name evidence="1" type="ORF">F7725_001027</name>
</gene>
<reference evidence="1 2" key="1">
    <citation type="submission" date="2020-03" db="EMBL/GenBank/DDBJ databases">
        <title>Dissostichus mawsoni Genome sequencing and assembly.</title>
        <authorList>
            <person name="Park H."/>
        </authorList>
    </citation>
    <scope>NUCLEOTIDE SEQUENCE [LARGE SCALE GENOMIC DNA]</scope>
    <source>
        <strain evidence="1">DM0001</strain>
        <tissue evidence="1">Muscle</tissue>
    </source>
</reference>
<accession>A0A7J5ZG25</accession>
<dbReference type="AlphaFoldDB" id="A0A7J5ZG25"/>
<proteinExistence type="predicted"/>
<dbReference type="Proteomes" id="UP000518266">
    <property type="component" value="Unassembled WGS sequence"/>
</dbReference>
<evidence type="ECO:0000313" key="1">
    <source>
        <dbReference type="EMBL" id="KAF3860772.1"/>
    </source>
</evidence>
<keyword evidence="2" id="KW-1185">Reference proteome</keyword>
<organism evidence="1 2">
    <name type="scientific">Dissostichus mawsoni</name>
    <name type="common">Antarctic cod</name>
    <dbReference type="NCBI Taxonomy" id="36200"/>
    <lineage>
        <taxon>Eukaryota</taxon>
        <taxon>Metazoa</taxon>
        <taxon>Chordata</taxon>
        <taxon>Craniata</taxon>
        <taxon>Vertebrata</taxon>
        <taxon>Euteleostomi</taxon>
        <taxon>Actinopterygii</taxon>
        <taxon>Neopterygii</taxon>
        <taxon>Teleostei</taxon>
        <taxon>Neoteleostei</taxon>
        <taxon>Acanthomorphata</taxon>
        <taxon>Eupercaria</taxon>
        <taxon>Perciformes</taxon>
        <taxon>Notothenioidei</taxon>
        <taxon>Nototheniidae</taxon>
        <taxon>Dissostichus</taxon>
    </lineage>
</organism>
<sequence>MEMNVRFEVQRALAEVILSHYDKWRQRCHVEPSPRLSVYLPELPDTAPVSVFPRQVKLAIMTCIVGSDFQALSFVNRPVS</sequence>
<dbReference type="EMBL" id="JAAKFY010000002">
    <property type="protein sequence ID" value="KAF3860772.1"/>
    <property type="molecule type" value="Genomic_DNA"/>
</dbReference>
<protein>
    <submittedName>
        <fullName evidence="1">Uncharacterized protein</fullName>
    </submittedName>
</protein>
<evidence type="ECO:0000313" key="2">
    <source>
        <dbReference type="Proteomes" id="UP000518266"/>
    </source>
</evidence>
<name>A0A7J5ZG25_DISMA</name>
<comment type="caution">
    <text evidence="1">The sequence shown here is derived from an EMBL/GenBank/DDBJ whole genome shotgun (WGS) entry which is preliminary data.</text>
</comment>